<evidence type="ECO:0000313" key="1">
    <source>
        <dbReference type="EMBL" id="NSJ85844.1"/>
    </source>
</evidence>
<sequence>MKIALLLKEHYREHAVQWQNSLLPKVQTEFVSYSTFEELEACFYELKDRVDGIYVSGIMPYHALELLISEEDQVCLAYSPIDMENTYRILLQKMVESGVHSLSRIGMDFLRGNADLENLIRTEKFSQAVHEYEKKWEKMKTVEEIDEEEQAICQYYREQCRKNRFDMVITYFHSVAESLQEFDVECFYVYPSVQAFLQIMEGLQKNISLKSMKKKIPAVIYIDLDEADRKSPDIRKAMEQFNKKHLNQMMLKENYAGLEYITDYAFLRKITEGFSKCRIGAWLQEQIGFTGAVGYGFGNNLSQARLNAIDASHYGRNIKGNGCASVLIDGEENLIVLKKGSTEQPINVSEGYISEIANRVKLSSETILKVIGVMQTYGTAEITSQELMDALHISLRTANKFLSNLEKNGYAQVAGLKRSGNKGRPVNVYRILMNYEN</sequence>
<reference evidence="1 2" key="1">
    <citation type="journal article" date="2020" name="Cell Host Microbe">
        <title>Functional and Genomic Variation between Human-Derived Isolates of Lachnospiraceae Reveals Inter- and Intra-Species Diversity.</title>
        <authorList>
            <person name="Sorbara M.T."/>
            <person name="Littmann E.R."/>
            <person name="Fontana E."/>
            <person name="Moody T.U."/>
            <person name="Kohout C.E."/>
            <person name="Gjonbalaj M."/>
            <person name="Eaton V."/>
            <person name="Seok R."/>
            <person name="Leiner I.M."/>
            <person name="Pamer E.G."/>
        </authorList>
    </citation>
    <scope>NUCLEOTIDE SEQUENCE [LARGE SCALE GENOMIC DNA]</scope>
    <source>
        <strain evidence="1 2">MSK.15.26</strain>
    </source>
</reference>
<name>A0ABX2I6B0_BLAHA</name>
<keyword evidence="2" id="KW-1185">Reference proteome</keyword>
<evidence type="ECO:0000313" key="2">
    <source>
        <dbReference type="Proteomes" id="UP000822142"/>
    </source>
</evidence>
<dbReference type="RefSeq" id="WP_173748874.1">
    <property type="nucleotide sequence ID" value="NZ_JAAITA010000006.1"/>
</dbReference>
<gene>
    <name evidence="1" type="ORF">G5A70_06595</name>
</gene>
<protein>
    <submittedName>
        <fullName evidence="1">Winged helix-turn-helix domain-containing protein</fullName>
    </submittedName>
</protein>
<organism evidence="1 2">
    <name type="scientific">Blautia hansenii</name>
    <name type="common">Ruminococcus hansenii</name>
    <dbReference type="NCBI Taxonomy" id="1322"/>
    <lineage>
        <taxon>Bacteria</taxon>
        <taxon>Bacillati</taxon>
        <taxon>Bacillota</taxon>
        <taxon>Clostridia</taxon>
        <taxon>Lachnospirales</taxon>
        <taxon>Lachnospiraceae</taxon>
        <taxon>Blautia</taxon>
    </lineage>
</organism>
<dbReference type="SUPFAM" id="SSF46785">
    <property type="entry name" value="Winged helix' DNA-binding domain"/>
    <property type="match status" value="1"/>
</dbReference>
<accession>A0ABX2I6B0</accession>
<dbReference type="InterPro" id="IPR036390">
    <property type="entry name" value="WH_DNA-bd_sf"/>
</dbReference>
<comment type="caution">
    <text evidence="1">The sequence shown here is derived from an EMBL/GenBank/DDBJ whole genome shotgun (WGS) entry which is preliminary data.</text>
</comment>
<proteinExistence type="predicted"/>
<dbReference type="Proteomes" id="UP000822142">
    <property type="component" value="Unassembled WGS sequence"/>
</dbReference>
<dbReference type="EMBL" id="JAAITA010000006">
    <property type="protein sequence ID" value="NSJ85844.1"/>
    <property type="molecule type" value="Genomic_DNA"/>
</dbReference>